<keyword evidence="3" id="KW-1185">Reference proteome</keyword>
<feature type="compositionally biased region" description="Polar residues" evidence="1">
    <location>
        <begin position="240"/>
        <end position="249"/>
    </location>
</feature>
<name>A0A8T8SAD0_9BASI</name>
<feature type="region of interest" description="Disordered" evidence="1">
    <location>
        <begin position="222"/>
        <end position="289"/>
    </location>
</feature>
<evidence type="ECO:0000313" key="3">
    <source>
        <dbReference type="Proteomes" id="UP000077521"/>
    </source>
</evidence>
<accession>A0A8T8SAD0</accession>
<evidence type="ECO:0000313" key="2">
    <source>
        <dbReference type="EMBL" id="KAE8236059.1"/>
    </source>
</evidence>
<dbReference type="Proteomes" id="UP000077521">
    <property type="component" value="Unassembled WGS sequence"/>
</dbReference>
<reference evidence="2" key="1">
    <citation type="submission" date="2016-04" db="EMBL/GenBank/DDBJ databases">
        <authorList>
            <person name="Nguyen H.D."/>
            <person name="Samba Siva P."/>
            <person name="Cullis J."/>
            <person name="Levesque C.A."/>
            <person name="Hambleton S."/>
        </authorList>
    </citation>
    <scope>NUCLEOTIDE SEQUENCE</scope>
    <source>
        <strain evidence="2">DAOMC 236416</strain>
    </source>
</reference>
<dbReference type="AlphaFoldDB" id="A0A8T8SAD0"/>
<gene>
    <name evidence="2" type="ORF">A4X13_0g9277</name>
</gene>
<sequence>MLNPSLSRFSYLETVSRLPIVDSSRVANTYASMLFETMLVTSDGFPHKGTIYAFWPGVTPADGSCVSTTALVAFDDSSDTISLGTSNTESEVMPGSVEDPEYAERYIMTTALRFRGRGEVTRAAASDFTVSGTSYINGQLRTWVTKVIVDRENKRHATLSIPSVGDIVGFRGRVNAVETIPLKMFVLTLETYSSPEGPRVKSNSPIKAAPKDAYLEAYKRATARRTNSGADQVKPRDSVDTTGAESVDNSADKGADQEGTEEPSVEEPVTPTAKGRAKKHDRKGVEKTA</sequence>
<dbReference type="EMBL" id="LWDF02002417">
    <property type="protein sequence ID" value="KAE8236059.1"/>
    <property type="molecule type" value="Genomic_DNA"/>
</dbReference>
<reference evidence="2" key="2">
    <citation type="journal article" date="2019" name="IMA Fungus">
        <title>Genome sequencing and comparison of five Tilletia species to identify candidate genes for the detection of regulated species infecting wheat.</title>
        <authorList>
            <person name="Nguyen H.D.T."/>
            <person name="Sultana T."/>
            <person name="Kesanakurti P."/>
            <person name="Hambleton S."/>
        </authorList>
    </citation>
    <scope>NUCLEOTIDE SEQUENCE</scope>
    <source>
        <strain evidence="2">DAOMC 236416</strain>
    </source>
</reference>
<proteinExistence type="predicted"/>
<organism evidence="2 3">
    <name type="scientific">Tilletia indica</name>
    <dbReference type="NCBI Taxonomy" id="43049"/>
    <lineage>
        <taxon>Eukaryota</taxon>
        <taxon>Fungi</taxon>
        <taxon>Dikarya</taxon>
        <taxon>Basidiomycota</taxon>
        <taxon>Ustilaginomycotina</taxon>
        <taxon>Exobasidiomycetes</taxon>
        <taxon>Tilletiales</taxon>
        <taxon>Tilletiaceae</taxon>
        <taxon>Tilletia</taxon>
    </lineage>
</organism>
<protein>
    <submittedName>
        <fullName evidence="2">Uncharacterized protein</fullName>
    </submittedName>
</protein>
<comment type="caution">
    <text evidence="2">The sequence shown here is derived from an EMBL/GenBank/DDBJ whole genome shotgun (WGS) entry which is preliminary data.</text>
</comment>
<evidence type="ECO:0000256" key="1">
    <source>
        <dbReference type="SAM" id="MobiDB-lite"/>
    </source>
</evidence>